<sequence length="196" mass="22072">MKLNSAREAWHSAFYSQSDGQWIAFEQQHYLGCMVQMSERDRSTLAAMHQALAGPIQGAIATLPVRLQAFGHHMYGPGTNPDIKEEAESLVFDLAYSRGEKMYAKKFEKARHVAAGVLERYRRMHQGGQSSMSDPMPTPEAFRAWILARHGIDLDSRNWAREWQPFIDACFLACDDLDKQALIPVSSILAVMKDAA</sequence>
<dbReference type="Proteomes" id="UP000198309">
    <property type="component" value="Unassembled WGS sequence"/>
</dbReference>
<protein>
    <submittedName>
        <fullName evidence="1">Uncharacterized protein</fullName>
    </submittedName>
</protein>
<evidence type="ECO:0000313" key="1">
    <source>
        <dbReference type="EMBL" id="SDK39909.1"/>
    </source>
</evidence>
<dbReference type="EMBL" id="FZPC01000033">
    <property type="protein sequence ID" value="SNT47975.1"/>
    <property type="molecule type" value="Genomic_DNA"/>
</dbReference>
<name>A0A239MZB7_9PSED</name>
<accession>A0A239MZB7</accession>
<dbReference type="EMBL" id="FNEC01000037">
    <property type="protein sequence ID" value="SDK39909.1"/>
    <property type="molecule type" value="Genomic_DNA"/>
</dbReference>
<dbReference type="RefSeq" id="WP_089394140.1">
    <property type="nucleotide sequence ID" value="NZ_FNEC01000037.1"/>
</dbReference>
<reference evidence="1 4" key="1">
    <citation type="submission" date="2016-10" db="EMBL/GenBank/DDBJ databases">
        <authorList>
            <person name="de Groot N.N."/>
        </authorList>
    </citation>
    <scope>NUCLEOTIDE SEQUENCE [LARGE SCALE GENOMIC DNA]</scope>
    <source>
        <strain evidence="1 4">CCM 7361</strain>
    </source>
</reference>
<dbReference type="Proteomes" id="UP000199693">
    <property type="component" value="Unassembled WGS sequence"/>
</dbReference>
<reference evidence="2 3" key="2">
    <citation type="submission" date="2017-06" db="EMBL/GenBank/DDBJ databases">
        <authorList>
            <person name="Varghese N."/>
            <person name="Submissions S."/>
        </authorList>
    </citation>
    <scope>NUCLEOTIDE SEQUENCE [LARGE SCALE GENOMIC DNA]</scope>
    <source>
        <strain evidence="2 3">RLD-1</strain>
    </source>
</reference>
<gene>
    <name evidence="1" type="ORF">SAMN05216189_103716</name>
    <name evidence="2" type="ORF">SAMN06295949_13366</name>
</gene>
<proteinExistence type="predicted"/>
<evidence type="ECO:0000313" key="2">
    <source>
        <dbReference type="EMBL" id="SNT47975.1"/>
    </source>
</evidence>
<evidence type="ECO:0000313" key="4">
    <source>
        <dbReference type="Proteomes" id="UP000199693"/>
    </source>
</evidence>
<organism evidence="1 4">
    <name type="scientific">Pseudomonas delhiensis</name>
    <dbReference type="NCBI Taxonomy" id="366289"/>
    <lineage>
        <taxon>Bacteria</taxon>
        <taxon>Pseudomonadati</taxon>
        <taxon>Pseudomonadota</taxon>
        <taxon>Gammaproteobacteria</taxon>
        <taxon>Pseudomonadales</taxon>
        <taxon>Pseudomonadaceae</taxon>
        <taxon>Pseudomonas</taxon>
    </lineage>
</organism>
<evidence type="ECO:0000313" key="3">
    <source>
        <dbReference type="Proteomes" id="UP000198309"/>
    </source>
</evidence>
<keyword evidence="3" id="KW-1185">Reference proteome</keyword>
<dbReference type="AlphaFoldDB" id="A0A239MZB7"/>